<accession>Q22145</accession>
<dbReference type="PANTHER" id="PTHR21541:SF3">
    <property type="entry name" value="STRUCTURE-SPECIFIC ENDONUCLEASE SUBUNIT SLX4"/>
    <property type="match status" value="1"/>
</dbReference>
<dbReference type="GeneID" id="175620"/>
<dbReference type="Proteomes" id="UP000001940">
    <property type="component" value="Chromosome III"/>
</dbReference>
<keyword evidence="3" id="KW-1185">Reference proteome</keyword>
<dbReference type="GO" id="GO:0033557">
    <property type="term" value="C:Slx1-Slx4 complex"/>
    <property type="evidence" value="ECO:0000314"/>
    <property type="project" value="UniProtKB"/>
</dbReference>
<dbReference type="GO" id="GO:0000070">
    <property type="term" value="P:mitotic sister chromatid segregation"/>
    <property type="evidence" value="ECO:0000316"/>
    <property type="project" value="UniProtKB"/>
</dbReference>
<dbReference type="PANTHER" id="PTHR21541">
    <property type="entry name" value="BTB POZ DOMAIN CONTAINING 12"/>
    <property type="match status" value="1"/>
</dbReference>
<evidence type="ECO:0000256" key="1">
    <source>
        <dbReference type="SAM" id="MobiDB-lite"/>
    </source>
</evidence>
<feature type="compositionally biased region" description="Basic and acidic residues" evidence="1">
    <location>
        <begin position="603"/>
        <end position="613"/>
    </location>
</feature>
<evidence type="ECO:0000313" key="3">
    <source>
        <dbReference type="Proteomes" id="UP000001940"/>
    </source>
</evidence>
<dbReference type="AGR" id="WB:WBGene00011415"/>
<dbReference type="OMA" id="FDEWSNQ"/>
<reference evidence="2 3" key="1">
    <citation type="journal article" date="1998" name="Science">
        <title>Genome sequence of the nematode C. elegans: a platform for investigating biology.</title>
        <authorList>
            <consortium name="The C. elegans sequencing consortium"/>
            <person name="Sulson J.E."/>
            <person name="Waterston R."/>
        </authorList>
    </citation>
    <scope>NUCLEOTIDE SEQUENCE [LARGE SCALE GENOMIC DNA]</scope>
    <source>
        <strain evidence="2 3">Bristol N2</strain>
    </source>
</reference>
<dbReference type="CDD" id="cd22999">
    <property type="entry name" value="SAP_SLX4"/>
    <property type="match status" value="1"/>
</dbReference>
<keyword evidence="5" id="KW-1267">Proteomics identification</keyword>
<evidence type="ECO:0007829" key="5">
    <source>
        <dbReference type="PeptideAtlas" id="Q22145"/>
    </source>
</evidence>
<dbReference type="HOGENOM" id="CLU_384623_0_0_1"/>
<dbReference type="FunCoup" id="Q22145">
    <property type="interactions" value="264"/>
</dbReference>
<gene>
    <name evidence="2 4" type="primary">him-18</name>
    <name evidence="2" type="ORF">CELE_T04A8.15</name>
    <name evidence="4" type="ORF">T04A8.15</name>
</gene>
<dbReference type="KEGG" id="cel:CELE_T04A8.15"/>
<sequence>MNDSSLKKALSQNSISSAPRRPQKLGSVQSIVRNESDKNVPSPFEEITLSDDDEEAPAKKPVKCATCARDMTLWMNSRRDIHVKVCKAKQSEKEKETTRKSKTLTETIEKDDQVYEKPSSKTHLFEKPFEKPQELPKSWELSKNNVKFARIAEDDEENRKRKRPRSFAVVELAPKKCQCEVLTTLHSRFIDEFHSKSIKNQKKREEGVTEHAFQMKKMIEKISRYEQLSSDMQKVLDDNSEQLPTHIFITCSDGHRVKCQTMILKHRTSLIRLNPKSENIQVEHTKEVVKAWISFVFTANIEWNDDDKDGVRDLASKYGPVGLDLIVKNDKEEDLEKVDDVEDVVEPEAKIDSVVADPVEIEPTASHSDPIELDKSVNYFTSDDPFFGFGKAVENVEDDAEQIMEDKPHESVHSTPQKPTTNVTMDSFDEWSNQPSTNLPTTSNVITPIRNITSKAVFGSHVKILKTNDITPMPAFDSMEEAELKERMKEIGMRPKGKKAMIQILKKAYITLHPEICSGTPTIRPLVRSASLEKVSEQGGKGGRKTIKTKTLSERMIASPKKVSPKKQGVKNAISDETSKNVSNVSDDLDEDNDGDKTLNISNDEREVGKICGDDVGDDEEDDDDMSASSTSGKHDLSALKLAFLTWLRSDQNTVLHEHILSLQPVSLEEMLIRLEKADGPLGRIGKGKLVKLLEMLKITYQLPQKTGRARGGYKRRL</sequence>
<feature type="region of interest" description="Disordered" evidence="1">
    <location>
        <begin position="1"/>
        <end position="60"/>
    </location>
</feature>
<protein>
    <submittedName>
        <fullName evidence="2">SAP domain-containing protein</fullName>
    </submittedName>
</protein>
<organism evidence="2 3">
    <name type="scientific">Caenorhabditis elegans</name>
    <dbReference type="NCBI Taxonomy" id="6239"/>
    <lineage>
        <taxon>Eukaryota</taxon>
        <taxon>Metazoa</taxon>
        <taxon>Ecdysozoa</taxon>
        <taxon>Nematoda</taxon>
        <taxon>Chromadorea</taxon>
        <taxon>Rhabditida</taxon>
        <taxon>Rhabditina</taxon>
        <taxon>Rhabditomorpha</taxon>
        <taxon>Rhabditoidea</taxon>
        <taxon>Rhabditidae</taxon>
        <taxon>Peloderinae</taxon>
        <taxon>Caenorhabditis</taxon>
    </lineage>
</organism>
<dbReference type="CTD" id="175620"/>
<dbReference type="OrthoDB" id="5576441at2759"/>
<dbReference type="UCSC" id="T04A8.15">
    <property type="organism name" value="c. elegans"/>
</dbReference>
<feature type="region of interest" description="Disordered" evidence="1">
    <location>
        <begin position="534"/>
        <end position="633"/>
    </location>
</feature>
<dbReference type="WormBase" id="T04A8.15">
    <property type="protein sequence ID" value="CE48043"/>
    <property type="gene ID" value="WBGene00011415"/>
    <property type="gene designation" value="him-18"/>
</dbReference>
<dbReference type="PIR" id="T24434">
    <property type="entry name" value="T24434"/>
</dbReference>
<dbReference type="eggNOG" id="ENOG502S9FI">
    <property type="taxonomic scope" value="Eukaryota"/>
</dbReference>
<dbReference type="InParanoid" id="Q22145"/>
<dbReference type="GO" id="GO:0036297">
    <property type="term" value="P:interstrand cross-link repair"/>
    <property type="evidence" value="ECO:0000315"/>
    <property type="project" value="UniProtKB"/>
</dbReference>
<dbReference type="GO" id="GO:0009792">
    <property type="term" value="P:embryo development ending in birth or egg hatching"/>
    <property type="evidence" value="ECO:0000315"/>
    <property type="project" value="UniProtKB"/>
</dbReference>
<dbReference type="GO" id="GO:0000706">
    <property type="term" value="P:meiotic DNA double-strand break processing"/>
    <property type="evidence" value="ECO:0000315"/>
    <property type="project" value="UniProtKB"/>
</dbReference>
<dbReference type="GO" id="GO:0005634">
    <property type="term" value="C:nucleus"/>
    <property type="evidence" value="ECO:0000314"/>
    <property type="project" value="WormBase"/>
</dbReference>
<dbReference type="PeptideAtlas" id="Q22145"/>
<dbReference type="PaxDb" id="6239-T04A8.15"/>
<name>Q22145_CAEEL</name>
<dbReference type="Bgee" id="WBGene00011415">
    <property type="expression patterns" value="Expressed in germ line (C elegans) and 4 other cell types or tissues"/>
</dbReference>
<feature type="compositionally biased region" description="Acidic residues" evidence="1">
    <location>
        <begin position="615"/>
        <end position="626"/>
    </location>
</feature>
<evidence type="ECO:0000313" key="2">
    <source>
        <dbReference type="EMBL" id="CAA84736.3"/>
    </source>
</evidence>
<dbReference type="GO" id="GO:0042802">
    <property type="term" value="F:identical protein binding"/>
    <property type="evidence" value="ECO:0000353"/>
    <property type="project" value="UniProtKB"/>
</dbReference>
<dbReference type="GO" id="GO:0019899">
    <property type="term" value="F:enzyme binding"/>
    <property type="evidence" value="ECO:0000353"/>
    <property type="project" value="UniProtKB"/>
</dbReference>
<evidence type="ECO:0000313" key="4">
    <source>
        <dbReference type="WormBase" id="T04A8.15"/>
    </source>
</evidence>
<dbReference type="AlphaFoldDB" id="Q22145"/>
<dbReference type="SMR" id="Q22145"/>
<dbReference type="STRING" id="6239.T04A8.15.1"/>
<dbReference type="GO" id="GO:0000712">
    <property type="term" value="P:resolution of meiotic recombination intermediates"/>
    <property type="evidence" value="ECO:0000315"/>
    <property type="project" value="WormBase"/>
</dbReference>
<feature type="compositionally biased region" description="Polar residues" evidence="1">
    <location>
        <begin position="1"/>
        <end position="17"/>
    </location>
</feature>
<dbReference type="RefSeq" id="NP_497968.3">
    <property type="nucleotide sequence ID" value="NM_065567.6"/>
</dbReference>
<dbReference type="EMBL" id="BX284603">
    <property type="protein sequence ID" value="CAA84736.3"/>
    <property type="molecule type" value="Genomic_DNA"/>
</dbReference>
<proteinExistence type="evidence at protein level"/>